<dbReference type="HOGENOM" id="CLU_2740872_0_0_1"/>
<dbReference type="EMBL" id="JH930475">
    <property type="protein sequence ID" value="EKM52209.1"/>
    <property type="molecule type" value="Genomic_DNA"/>
</dbReference>
<organism evidence="1 2">
    <name type="scientific">Phanerochaete carnosa (strain HHB-10118-sp)</name>
    <name type="common">White-rot fungus</name>
    <name type="synonym">Peniophora carnosa</name>
    <dbReference type="NCBI Taxonomy" id="650164"/>
    <lineage>
        <taxon>Eukaryota</taxon>
        <taxon>Fungi</taxon>
        <taxon>Dikarya</taxon>
        <taxon>Basidiomycota</taxon>
        <taxon>Agaricomycotina</taxon>
        <taxon>Agaricomycetes</taxon>
        <taxon>Polyporales</taxon>
        <taxon>Phanerochaetaceae</taxon>
        <taxon>Phanerochaete</taxon>
    </lineage>
</organism>
<dbReference type="KEGG" id="pco:PHACADRAFT_260429"/>
<dbReference type="Proteomes" id="UP000008370">
    <property type="component" value="Unassembled WGS sequence"/>
</dbReference>
<evidence type="ECO:0000313" key="2">
    <source>
        <dbReference type="Proteomes" id="UP000008370"/>
    </source>
</evidence>
<dbReference type="RefSeq" id="XP_007398566.1">
    <property type="nucleotide sequence ID" value="XM_007398504.1"/>
</dbReference>
<sequence>MYRTKRRPAVTSCVWLTRSANCIDRFNARKSYLVPGEDAPLPLYDSLLRMDFVMAALTVWEAAKGRQQNHF</sequence>
<proteinExistence type="predicted"/>
<gene>
    <name evidence="1" type="ORF">PHACADRAFT_260429</name>
</gene>
<dbReference type="InParanoid" id="K5W000"/>
<name>K5W000_PHACS</name>
<dbReference type="AlphaFoldDB" id="K5W000"/>
<reference evidence="1 2" key="1">
    <citation type="journal article" date="2012" name="BMC Genomics">
        <title>Comparative genomics of the white-rot fungi, Phanerochaete carnosa and P. chrysosporium, to elucidate the genetic basis of the distinct wood types they colonize.</title>
        <authorList>
            <person name="Suzuki H."/>
            <person name="MacDonald J."/>
            <person name="Syed K."/>
            <person name="Salamov A."/>
            <person name="Hori C."/>
            <person name="Aerts A."/>
            <person name="Henrissat B."/>
            <person name="Wiebenga A."/>
            <person name="vanKuyk P.A."/>
            <person name="Barry K."/>
            <person name="Lindquist E."/>
            <person name="LaButti K."/>
            <person name="Lapidus A."/>
            <person name="Lucas S."/>
            <person name="Coutinho P."/>
            <person name="Gong Y."/>
            <person name="Samejima M."/>
            <person name="Mahadevan R."/>
            <person name="Abou-Zaid M."/>
            <person name="de Vries R.P."/>
            <person name="Igarashi K."/>
            <person name="Yadav J.S."/>
            <person name="Grigoriev I.V."/>
            <person name="Master E.R."/>
        </authorList>
    </citation>
    <scope>NUCLEOTIDE SEQUENCE [LARGE SCALE GENOMIC DNA]</scope>
    <source>
        <strain evidence="1 2">HHB-10118-sp</strain>
    </source>
</reference>
<protein>
    <submittedName>
        <fullName evidence="1">Uncharacterized protein</fullName>
    </submittedName>
</protein>
<dbReference type="GeneID" id="18917730"/>
<accession>K5W000</accession>
<evidence type="ECO:0000313" key="1">
    <source>
        <dbReference type="EMBL" id="EKM52209.1"/>
    </source>
</evidence>
<keyword evidence="2" id="KW-1185">Reference proteome</keyword>